<organism evidence="9">
    <name type="scientific">Aceria tosichella</name>
    <name type="common">wheat curl mite</name>
    <dbReference type="NCBI Taxonomy" id="561515"/>
    <lineage>
        <taxon>Eukaryota</taxon>
        <taxon>Metazoa</taxon>
        <taxon>Ecdysozoa</taxon>
        <taxon>Arthropoda</taxon>
        <taxon>Chelicerata</taxon>
        <taxon>Arachnida</taxon>
        <taxon>Acari</taxon>
        <taxon>Acariformes</taxon>
        <taxon>Trombidiformes</taxon>
        <taxon>Prostigmata</taxon>
        <taxon>Eupodina</taxon>
        <taxon>Eriophyoidea</taxon>
        <taxon>Eriophyidae</taxon>
        <taxon>Eriophyinae</taxon>
        <taxon>Aceriini</taxon>
        <taxon>Aceria</taxon>
    </lineage>
</organism>
<evidence type="ECO:0000256" key="1">
    <source>
        <dbReference type="ARBA" id="ARBA00004123"/>
    </source>
</evidence>
<reference evidence="9" key="1">
    <citation type="submission" date="2018-10" db="EMBL/GenBank/DDBJ databases">
        <title>Transcriptome assembly of Aceria tosichella (Wheat curl mite) Type 2.</title>
        <authorList>
            <person name="Scully E.D."/>
            <person name="Geib S.M."/>
            <person name="Palmer N.A."/>
            <person name="Gupta A.K."/>
            <person name="Sarath G."/>
            <person name="Tatineni S."/>
        </authorList>
    </citation>
    <scope>NUCLEOTIDE SEQUENCE</scope>
    <source>
        <strain evidence="9">LincolnNE</strain>
    </source>
</reference>
<evidence type="ECO:0000256" key="7">
    <source>
        <dbReference type="ARBA" id="ARBA00023242"/>
    </source>
</evidence>
<evidence type="ECO:0000256" key="2">
    <source>
        <dbReference type="ARBA" id="ARBA00004496"/>
    </source>
</evidence>
<dbReference type="GO" id="GO:0005737">
    <property type="term" value="C:cytoplasm"/>
    <property type="evidence" value="ECO:0007669"/>
    <property type="project" value="UniProtKB-SubCell"/>
</dbReference>
<dbReference type="GO" id="GO:0006511">
    <property type="term" value="P:ubiquitin-dependent protein catabolic process"/>
    <property type="evidence" value="ECO:0007669"/>
    <property type="project" value="TreeGrafter"/>
</dbReference>
<dbReference type="InterPro" id="IPR000717">
    <property type="entry name" value="PCI_dom"/>
</dbReference>
<dbReference type="Pfam" id="PF22788">
    <property type="entry name" value="COP9_hel_rpt"/>
    <property type="match status" value="1"/>
</dbReference>
<dbReference type="Gene3D" id="1.10.10.10">
    <property type="entry name" value="Winged helix-like DNA-binding domain superfamily/Winged helix DNA-binding domain"/>
    <property type="match status" value="1"/>
</dbReference>
<keyword evidence="5" id="KW-0963">Cytoplasm</keyword>
<evidence type="ECO:0000313" key="9">
    <source>
        <dbReference type="EMBL" id="MDE50418.1"/>
    </source>
</evidence>
<keyword evidence="6" id="KW-0736">Signalosome</keyword>
<evidence type="ECO:0000256" key="3">
    <source>
        <dbReference type="ARBA" id="ARBA00007084"/>
    </source>
</evidence>
<dbReference type="EMBL" id="GGYP01005647">
    <property type="protein sequence ID" value="MDE50418.1"/>
    <property type="molecule type" value="Transcribed_RNA"/>
</dbReference>
<dbReference type="GO" id="GO:0008180">
    <property type="term" value="C:COP9 signalosome"/>
    <property type="evidence" value="ECO:0007669"/>
    <property type="project" value="UniProtKB-KW"/>
</dbReference>
<dbReference type="Pfam" id="PF01399">
    <property type="entry name" value="PCI"/>
    <property type="match status" value="1"/>
</dbReference>
<name>A0A6G1SJ42_9ACAR</name>
<evidence type="ECO:0000256" key="4">
    <source>
        <dbReference type="ARBA" id="ARBA00014878"/>
    </source>
</evidence>
<sequence>MALRENLSRLVSIIEEGPNFDLEEIKELIVDASEDDIRASSKQFIQFCHVLTEALVRTKRSVSGIHLIGTAIIKFQQHRYQLTPIHSDFCLLCLDAKCLNPALAFLENDYTEIRKTDDKDDDVKRVMLFYYYGGLIYTAIKNFDRATFYFEVVLTVPATVVSPIVQETYKKFLILKVLLEGKLQDNILPKYTSQCITRHKKAIASPHYYKFAQEYASLNYEQISRLVNTYNAQFERDENMGLIKQCLTQVHRRNIQRLTKTFLTLPLRDVATYVGLASEKEAEIYILNMIDDGEISATINQKDGMVIFRDNTEKYDSVSVFQGLQDDMATTMTLIKTLKKMEMDNAAGEPGVLTKPISDVCFQQAQR</sequence>
<protein>
    <recommendedName>
        <fullName evidence="4">COP9 signalosome complex subunit 3</fullName>
    </recommendedName>
</protein>
<dbReference type="InterPro" id="IPR055089">
    <property type="entry name" value="COP9_N"/>
</dbReference>
<dbReference type="InterPro" id="IPR036388">
    <property type="entry name" value="WH-like_DNA-bd_sf"/>
</dbReference>
<keyword evidence="7" id="KW-0539">Nucleus</keyword>
<dbReference type="PANTHER" id="PTHR10758:SF1">
    <property type="entry name" value="COP9 SIGNALOSOME COMPLEX SUBUNIT 3"/>
    <property type="match status" value="1"/>
</dbReference>
<dbReference type="PROSITE" id="PS50250">
    <property type="entry name" value="PCI"/>
    <property type="match status" value="1"/>
</dbReference>
<accession>A0A6G1SJ42</accession>
<proteinExistence type="inferred from homology"/>
<gene>
    <name evidence="9" type="primary">cops3</name>
    <name evidence="9" type="ORF">g.6423</name>
</gene>
<evidence type="ECO:0000259" key="8">
    <source>
        <dbReference type="PROSITE" id="PS50250"/>
    </source>
</evidence>
<dbReference type="InterPro" id="IPR050756">
    <property type="entry name" value="CSN3"/>
</dbReference>
<feature type="domain" description="PCI" evidence="8">
    <location>
        <begin position="145"/>
        <end position="313"/>
    </location>
</feature>
<dbReference type="AlphaFoldDB" id="A0A6G1SJ42"/>
<dbReference type="SUPFAM" id="SSF46785">
    <property type="entry name" value="Winged helix' DNA-binding domain"/>
    <property type="match status" value="1"/>
</dbReference>
<comment type="similarity">
    <text evidence="3">Belongs to the CSN3 family.</text>
</comment>
<dbReference type="SMART" id="SM00088">
    <property type="entry name" value="PINT"/>
    <property type="match status" value="1"/>
</dbReference>
<evidence type="ECO:0000256" key="6">
    <source>
        <dbReference type="ARBA" id="ARBA00022790"/>
    </source>
</evidence>
<comment type="subcellular location">
    <subcellularLocation>
        <location evidence="2">Cytoplasm</location>
    </subcellularLocation>
    <subcellularLocation>
        <location evidence="1">Nucleus</location>
    </subcellularLocation>
</comment>
<dbReference type="PANTHER" id="PTHR10758">
    <property type="entry name" value="26S PROTEASOME NON-ATPASE REGULATORY SUBUNIT 3/COP9 SIGNALOSOME COMPLEX SUBUNIT 3"/>
    <property type="match status" value="1"/>
</dbReference>
<evidence type="ECO:0000256" key="5">
    <source>
        <dbReference type="ARBA" id="ARBA00022490"/>
    </source>
</evidence>
<dbReference type="InterPro" id="IPR036390">
    <property type="entry name" value="WH_DNA-bd_sf"/>
</dbReference>